<feature type="compositionally biased region" description="Polar residues" evidence="1">
    <location>
        <begin position="1"/>
        <end position="10"/>
    </location>
</feature>
<keyword evidence="3" id="KW-1185">Reference proteome</keyword>
<sequence>MAENVKQNTRGVLEPRRPVTHPPHVYMQRSTDTGVLRTSCNIVNESRAVGAEDTFTLSLSLVRCFKREVGHYRGLPSAKRAITNSVRIKC</sequence>
<accession>A0A4C1ZT87</accession>
<dbReference type="EMBL" id="BGZK01002078">
    <property type="protein sequence ID" value="GBP90374.1"/>
    <property type="molecule type" value="Genomic_DNA"/>
</dbReference>
<dbReference type="Proteomes" id="UP000299102">
    <property type="component" value="Unassembled WGS sequence"/>
</dbReference>
<dbReference type="AlphaFoldDB" id="A0A4C1ZT87"/>
<name>A0A4C1ZT87_EUMVA</name>
<evidence type="ECO:0000313" key="2">
    <source>
        <dbReference type="EMBL" id="GBP90374.1"/>
    </source>
</evidence>
<feature type="region of interest" description="Disordered" evidence="1">
    <location>
        <begin position="1"/>
        <end position="26"/>
    </location>
</feature>
<evidence type="ECO:0000256" key="1">
    <source>
        <dbReference type="SAM" id="MobiDB-lite"/>
    </source>
</evidence>
<proteinExistence type="predicted"/>
<gene>
    <name evidence="2" type="ORF">EVAR_49104_1</name>
</gene>
<comment type="caution">
    <text evidence="2">The sequence shown here is derived from an EMBL/GenBank/DDBJ whole genome shotgun (WGS) entry which is preliminary data.</text>
</comment>
<organism evidence="2 3">
    <name type="scientific">Eumeta variegata</name>
    <name type="common">Bagworm moth</name>
    <name type="synonym">Eumeta japonica</name>
    <dbReference type="NCBI Taxonomy" id="151549"/>
    <lineage>
        <taxon>Eukaryota</taxon>
        <taxon>Metazoa</taxon>
        <taxon>Ecdysozoa</taxon>
        <taxon>Arthropoda</taxon>
        <taxon>Hexapoda</taxon>
        <taxon>Insecta</taxon>
        <taxon>Pterygota</taxon>
        <taxon>Neoptera</taxon>
        <taxon>Endopterygota</taxon>
        <taxon>Lepidoptera</taxon>
        <taxon>Glossata</taxon>
        <taxon>Ditrysia</taxon>
        <taxon>Tineoidea</taxon>
        <taxon>Psychidae</taxon>
        <taxon>Oiketicinae</taxon>
        <taxon>Eumeta</taxon>
    </lineage>
</organism>
<protein>
    <submittedName>
        <fullName evidence="2">Uncharacterized protein</fullName>
    </submittedName>
</protein>
<evidence type="ECO:0000313" key="3">
    <source>
        <dbReference type="Proteomes" id="UP000299102"/>
    </source>
</evidence>
<reference evidence="2 3" key="1">
    <citation type="journal article" date="2019" name="Commun. Biol.">
        <title>The bagworm genome reveals a unique fibroin gene that provides high tensile strength.</title>
        <authorList>
            <person name="Kono N."/>
            <person name="Nakamura H."/>
            <person name="Ohtoshi R."/>
            <person name="Tomita M."/>
            <person name="Numata K."/>
            <person name="Arakawa K."/>
        </authorList>
    </citation>
    <scope>NUCLEOTIDE SEQUENCE [LARGE SCALE GENOMIC DNA]</scope>
</reference>